<feature type="domain" description="Sulfatase-modifying factor enzyme-like" evidence="4">
    <location>
        <begin position="208"/>
        <end position="428"/>
    </location>
</feature>
<feature type="region of interest" description="Disordered" evidence="2">
    <location>
        <begin position="377"/>
        <end position="398"/>
    </location>
</feature>
<evidence type="ECO:0000256" key="2">
    <source>
        <dbReference type="SAM" id="MobiDB-lite"/>
    </source>
</evidence>
<dbReference type="Proteomes" id="UP001157733">
    <property type="component" value="Chromosome"/>
</dbReference>
<dbReference type="InterPro" id="IPR051043">
    <property type="entry name" value="Sulfatase_Mod_Factor_Kinase"/>
</dbReference>
<feature type="chain" id="PRO_5046577547" evidence="3">
    <location>
        <begin position="35"/>
        <end position="432"/>
    </location>
</feature>
<dbReference type="PROSITE" id="PS50005">
    <property type="entry name" value="TPR"/>
    <property type="match status" value="1"/>
</dbReference>
<dbReference type="Gene3D" id="3.90.1580.10">
    <property type="entry name" value="paralog of FGE (formylglycine-generating enzyme)"/>
    <property type="match status" value="1"/>
</dbReference>
<dbReference type="PANTHER" id="PTHR23150:SF19">
    <property type="entry name" value="FORMYLGLYCINE-GENERATING ENZYME"/>
    <property type="match status" value="1"/>
</dbReference>
<dbReference type="Pfam" id="PF14559">
    <property type="entry name" value="TPR_19"/>
    <property type="match status" value="1"/>
</dbReference>
<dbReference type="EMBL" id="OX336137">
    <property type="protein sequence ID" value="CAI2717494.1"/>
    <property type="molecule type" value="Genomic_DNA"/>
</dbReference>
<keyword evidence="3" id="KW-0732">Signal</keyword>
<evidence type="ECO:0000256" key="3">
    <source>
        <dbReference type="SAM" id="SignalP"/>
    </source>
</evidence>
<dbReference type="InterPro" id="IPR011990">
    <property type="entry name" value="TPR-like_helical_dom_sf"/>
</dbReference>
<name>A0ABN8VXE9_9BACT</name>
<dbReference type="InterPro" id="IPR042095">
    <property type="entry name" value="SUMF_sf"/>
</dbReference>
<evidence type="ECO:0000256" key="1">
    <source>
        <dbReference type="PROSITE-ProRule" id="PRU00339"/>
    </source>
</evidence>
<evidence type="ECO:0000259" key="4">
    <source>
        <dbReference type="Pfam" id="PF03781"/>
    </source>
</evidence>
<dbReference type="InterPro" id="IPR016187">
    <property type="entry name" value="CTDL_fold"/>
</dbReference>
<dbReference type="PANTHER" id="PTHR23150">
    <property type="entry name" value="SULFATASE MODIFYING FACTOR 1, 2"/>
    <property type="match status" value="1"/>
</dbReference>
<feature type="repeat" description="TPR" evidence="1">
    <location>
        <begin position="39"/>
        <end position="72"/>
    </location>
</feature>
<gene>
    <name evidence="5" type="ORF">NSPWAT_0635</name>
</gene>
<evidence type="ECO:0000313" key="6">
    <source>
        <dbReference type="Proteomes" id="UP001157733"/>
    </source>
</evidence>
<accession>A0ABN8VXE9</accession>
<dbReference type="Gene3D" id="1.25.40.10">
    <property type="entry name" value="Tetratricopeptide repeat domain"/>
    <property type="match status" value="1"/>
</dbReference>
<proteinExistence type="predicted"/>
<evidence type="ECO:0000313" key="5">
    <source>
        <dbReference type="EMBL" id="CAI2717494.1"/>
    </source>
</evidence>
<feature type="signal peptide" evidence="3">
    <location>
        <begin position="1"/>
        <end position="34"/>
    </location>
</feature>
<reference evidence="5 6" key="1">
    <citation type="submission" date="2022-09" db="EMBL/GenBank/DDBJ databases">
        <authorList>
            <person name="Kop L."/>
        </authorList>
    </citation>
    <scope>NUCLEOTIDE SEQUENCE [LARGE SCALE GENOMIC DNA]</scope>
    <source>
        <strain evidence="5 6">347</strain>
    </source>
</reference>
<organism evidence="5 6">
    <name type="scientific">Nitrospina watsonii</name>
    <dbReference type="NCBI Taxonomy" id="1323948"/>
    <lineage>
        <taxon>Bacteria</taxon>
        <taxon>Pseudomonadati</taxon>
        <taxon>Nitrospinota/Tectimicrobiota group</taxon>
        <taxon>Nitrospinota</taxon>
        <taxon>Nitrospinia</taxon>
        <taxon>Nitrospinales</taxon>
        <taxon>Nitrospinaceae</taxon>
        <taxon>Nitrospina</taxon>
    </lineage>
</organism>
<protein>
    <submittedName>
        <fullName evidence="5">TPR_REGION domain-containing protein</fullName>
    </submittedName>
</protein>
<dbReference type="InterPro" id="IPR005532">
    <property type="entry name" value="SUMF_dom"/>
</dbReference>
<dbReference type="SUPFAM" id="SSF48452">
    <property type="entry name" value="TPR-like"/>
    <property type="match status" value="1"/>
</dbReference>
<sequence>MWVNRKGRLSAALRCLLFVGVAVCLLGVPSPSQASTDDVEALIRKADDSFNKNEFPIAEKLYTRALELDPDNPRVMHSLAQVKTHFKKYDEALKLVNDVLAMPVAGGRNVIVFRKGSSEGEKAELVDEIVLPPQRTNSNMRNYVDIEGNEPIPHYRLYFKEKDRMELVPQSVVKLKYDGVLRAEYHEVEQLKAKVQKAMIAQQGVSGNEEMVAIQGGCFQMGSEQGTPAEQPVHEVCVDSFKMDTHEVTQARFQAVMESNPSAYNGPELPVDSVTWNEASQYCQKVGKRLPTEAEWEYAARGGTKSHFYWGNTVKGNEANFCDQACQLNIRVVSIDDGFSTTSPVGKFKPNPYGLHDMAGNVAEWVADWMDENYYRLSPKDNPQGPSPQDNKGVRGGAWNTTAGFLRSSNRAGFLPDFRNPGVGFRCVASSK</sequence>
<keyword evidence="1" id="KW-0802">TPR repeat</keyword>
<dbReference type="Pfam" id="PF03781">
    <property type="entry name" value="FGE-sulfatase"/>
    <property type="match status" value="1"/>
</dbReference>
<dbReference type="InterPro" id="IPR019734">
    <property type="entry name" value="TPR_rpt"/>
</dbReference>
<keyword evidence="6" id="KW-1185">Reference proteome</keyword>
<dbReference type="SUPFAM" id="SSF56436">
    <property type="entry name" value="C-type lectin-like"/>
    <property type="match status" value="1"/>
</dbReference>